<name>A0A3N4H238_9LACT</name>
<keyword evidence="3" id="KW-1185">Reference proteome</keyword>
<dbReference type="InterPro" id="IPR011322">
    <property type="entry name" value="N-reg_PII-like_a/b"/>
</dbReference>
<proteinExistence type="inferred from homology"/>
<dbReference type="SMART" id="SM00938">
    <property type="entry name" value="P-II"/>
    <property type="match status" value="1"/>
</dbReference>
<dbReference type="PROSITE" id="PS51343">
    <property type="entry name" value="PII_GLNB_DOM"/>
    <property type="match status" value="1"/>
</dbReference>
<sequence>MKKIEAIIRPDRLEDLKYGLSKAGFTSGMTISQVLGNGNQQGFAEIVRGQKVLPTLLAKVKVEIVTSDDRVDGIVDLICKLVSTGEVGDGKIFISTIDEAIRIRTGERDGDALK</sequence>
<evidence type="ECO:0000313" key="2">
    <source>
        <dbReference type="EMBL" id="RPA65431.1"/>
    </source>
</evidence>
<protein>
    <submittedName>
        <fullName evidence="2">P-II family nitrogen regulator</fullName>
    </submittedName>
</protein>
<dbReference type="GO" id="GO:0006808">
    <property type="term" value="P:regulation of nitrogen utilization"/>
    <property type="evidence" value="ECO:0007669"/>
    <property type="project" value="InterPro"/>
</dbReference>
<organism evidence="2 3">
    <name type="scientific">Aerococcus agrisoli</name>
    <dbReference type="NCBI Taxonomy" id="2487350"/>
    <lineage>
        <taxon>Bacteria</taxon>
        <taxon>Bacillati</taxon>
        <taxon>Bacillota</taxon>
        <taxon>Bacilli</taxon>
        <taxon>Lactobacillales</taxon>
        <taxon>Aerococcaceae</taxon>
        <taxon>Aerococcus</taxon>
    </lineage>
</organism>
<accession>A0A3N4H238</accession>
<reference evidence="2 3" key="1">
    <citation type="submission" date="2018-11" db="EMBL/GenBank/DDBJ databases">
        <title>Aerococcus sp. SJQ22, whole genome shotgun sequence.</title>
        <authorList>
            <person name="Sun L."/>
            <person name="Gao X."/>
            <person name="Chen W."/>
            <person name="Huang K."/>
        </authorList>
    </citation>
    <scope>NUCLEOTIDE SEQUENCE [LARGE SCALE GENOMIC DNA]</scope>
    <source>
        <strain evidence="2 3">SJQ22</strain>
    </source>
</reference>
<dbReference type="PRINTS" id="PR00340">
    <property type="entry name" value="PIIGLNB"/>
</dbReference>
<dbReference type="SUPFAM" id="SSF54913">
    <property type="entry name" value="GlnB-like"/>
    <property type="match status" value="1"/>
</dbReference>
<dbReference type="Gene3D" id="3.30.70.120">
    <property type="match status" value="1"/>
</dbReference>
<dbReference type="Proteomes" id="UP000273977">
    <property type="component" value="Unassembled WGS sequence"/>
</dbReference>
<dbReference type="PANTHER" id="PTHR30115:SF11">
    <property type="entry name" value="NITROGEN REGULATORY PROTEIN P-II HOMOLOG"/>
    <property type="match status" value="1"/>
</dbReference>
<dbReference type="GO" id="GO:0005829">
    <property type="term" value="C:cytosol"/>
    <property type="evidence" value="ECO:0007669"/>
    <property type="project" value="TreeGrafter"/>
</dbReference>
<dbReference type="EMBL" id="RKMG01000001">
    <property type="protein sequence ID" value="RPA65431.1"/>
    <property type="molecule type" value="Genomic_DNA"/>
</dbReference>
<dbReference type="Pfam" id="PF00543">
    <property type="entry name" value="P-II"/>
    <property type="match status" value="1"/>
</dbReference>
<dbReference type="GO" id="GO:0030234">
    <property type="term" value="F:enzyme regulator activity"/>
    <property type="evidence" value="ECO:0007669"/>
    <property type="project" value="InterPro"/>
</dbReference>
<dbReference type="InterPro" id="IPR002187">
    <property type="entry name" value="N-reg_PII"/>
</dbReference>
<comment type="similarity">
    <text evidence="1">Belongs to the P(II) protein family.</text>
</comment>
<dbReference type="PROSITE" id="PS00638">
    <property type="entry name" value="PII_GLNB_CTER"/>
    <property type="match status" value="1"/>
</dbReference>
<dbReference type="InterPro" id="IPR015867">
    <property type="entry name" value="N-reg_PII/ATP_PRibTrfase_C"/>
</dbReference>
<dbReference type="InterPro" id="IPR017918">
    <property type="entry name" value="N-reg_PII_CS"/>
</dbReference>
<dbReference type="GO" id="GO:0005524">
    <property type="term" value="F:ATP binding"/>
    <property type="evidence" value="ECO:0007669"/>
    <property type="project" value="TreeGrafter"/>
</dbReference>
<dbReference type="OrthoDB" id="9802729at2"/>
<evidence type="ECO:0000256" key="1">
    <source>
        <dbReference type="RuleBase" id="RU003936"/>
    </source>
</evidence>
<comment type="caution">
    <text evidence="2">The sequence shown here is derived from an EMBL/GenBank/DDBJ whole genome shotgun (WGS) entry which is preliminary data.</text>
</comment>
<gene>
    <name evidence="2" type="ORF">EF384_00055</name>
</gene>
<dbReference type="RefSeq" id="WP_123779062.1">
    <property type="nucleotide sequence ID" value="NZ_RKMG01000001.1"/>
</dbReference>
<evidence type="ECO:0000313" key="3">
    <source>
        <dbReference type="Proteomes" id="UP000273977"/>
    </source>
</evidence>
<dbReference type="AlphaFoldDB" id="A0A3N4H238"/>
<dbReference type="PANTHER" id="PTHR30115">
    <property type="entry name" value="NITROGEN REGULATORY PROTEIN P-II"/>
    <property type="match status" value="1"/>
</dbReference>